<feature type="compositionally biased region" description="Polar residues" evidence="1">
    <location>
        <begin position="1"/>
        <end position="11"/>
    </location>
</feature>
<keyword evidence="3" id="KW-1185">Reference proteome</keyword>
<evidence type="ECO:0000313" key="3">
    <source>
        <dbReference type="Proteomes" id="UP000027002"/>
    </source>
</evidence>
<dbReference type="RefSeq" id="XP_043000915.1">
    <property type="nucleotide sequence ID" value="XM_043144980.1"/>
</dbReference>
<sequence>MLHGSPVQQISGDPPRGDRVKQAAAPRPIDPHPCYSVLRLSGLSMRRSTAMLARKQAFIYPPSSLRGDPCPLLTPPRLPALGSLSSLGVGAWPRRKLVDKNPSFVVTVVCGNTHARTSFPCLARCVASRVQSNPCDDSAPMNRAPWCSQAS</sequence>
<dbReference type="GeneID" id="66068260"/>
<organism evidence="2 3">
    <name type="scientific">Ustilaginoidea virens</name>
    <name type="common">Rice false smut fungus</name>
    <name type="synonym">Villosiclava virens</name>
    <dbReference type="NCBI Taxonomy" id="1159556"/>
    <lineage>
        <taxon>Eukaryota</taxon>
        <taxon>Fungi</taxon>
        <taxon>Dikarya</taxon>
        <taxon>Ascomycota</taxon>
        <taxon>Pezizomycotina</taxon>
        <taxon>Sordariomycetes</taxon>
        <taxon>Hypocreomycetidae</taxon>
        <taxon>Hypocreales</taxon>
        <taxon>Clavicipitaceae</taxon>
        <taxon>Ustilaginoidea</taxon>
    </lineage>
</organism>
<protein>
    <submittedName>
        <fullName evidence="2">Uncharacterized protein</fullName>
    </submittedName>
</protein>
<dbReference type="AlphaFoldDB" id="A0A8E5ML20"/>
<feature type="region of interest" description="Disordered" evidence="1">
    <location>
        <begin position="1"/>
        <end position="28"/>
    </location>
</feature>
<gene>
    <name evidence="2" type="ORF">UV8b_07483</name>
</gene>
<dbReference type="Proteomes" id="UP000027002">
    <property type="component" value="Chromosome 6"/>
</dbReference>
<dbReference type="KEGG" id="uvi:66068260"/>
<name>A0A8E5ML20_USTVR</name>
<reference evidence="2" key="1">
    <citation type="submission" date="2020-03" db="EMBL/GenBank/DDBJ databases">
        <title>A mixture of massive structural variations and highly conserved coding sequences in Ustilaginoidea virens genome.</title>
        <authorList>
            <person name="Zhang K."/>
            <person name="Zhao Z."/>
            <person name="Zhang Z."/>
            <person name="Li Y."/>
            <person name="Hsiang T."/>
            <person name="Sun W."/>
        </authorList>
    </citation>
    <scope>NUCLEOTIDE SEQUENCE</scope>
    <source>
        <strain evidence="2">UV-8b</strain>
    </source>
</reference>
<accession>A0A8E5ML20</accession>
<evidence type="ECO:0000256" key="1">
    <source>
        <dbReference type="SAM" id="MobiDB-lite"/>
    </source>
</evidence>
<dbReference type="EMBL" id="CP072758">
    <property type="protein sequence ID" value="QUC23242.1"/>
    <property type="molecule type" value="Genomic_DNA"/>
</dbReference>
<proteinExistence type="predicted"/>
<evidence type="ECO:0000313" key="2">
    <source>
        <dbReference type="EMBL" id="QUC23242.1"/>
    </source>
</evidence>